<organism evidence="6">
    <name type="scientific">Vecturithrix granuli</name>
    <dbReference type="NCBI Taxonomy" id="1499967"/>
    <lineage>
        <taxon>Bacteria</taxon>
        <taxon>Candidatus Moduliflexota</taxon>
        <taxon>Candidatus Vecturitrichia</taxon>
        <taxon>Candidatus Vecturitrichales</taxon>
        <taxon>Candidatus Vecturitrichaceae</taxon>
        <taxon>Candidatus Vecturithrix</taxon>
    </lineage>
</organism>
<dbReference type="InterPro" id="IPR006664">
    <property type="entry name" value="OMP_bac"/>
</dbReference>
<dbReference type="HOGENOM" id="CLU_1080354_0_0_0"/>
<dbReference type="SUPFAM" id="SSF103088">
    <property type="entry name" value="OmpA-like"/>
    <property type="match status" value="1"/>
</dbReference>
<dbReference type="PRINTS" id="PR01021">
    <property type="entry name" value="OMPADOMAIN"/>
</dbReference>
<evidence type="ECO:0000256" key="4">
    <source>
        <dbReference type="PROSITE-ProRule" id="PRU00473"/>
    </source>
</evidence>
<dbReference type="InterPro" id="IPR006665">
    <property type="entry name" value="OmpA-like"/>
</dbReference>
<evidence type="ECO:0000313" key="6">
    <source>
        <dbReference type="EMBL" id="GAK57049.1"/>
    </source>
</evidence>
<dbReference type="Pfam" id="PF04773">
    <property type="entry name" value="FecR"/>
    <property type="match status" value="1"/>
</dbReference>
<gene>
    <name evidence="6" type="ORF">U27_04013</name>
</gene>
<dbReference type="STRING" id="1499967.U27_04013"/>
<evidence type="ECO:0000256" key="1">
    <source>
        <dbReference type="ARBA" id="ARBA00004442"/>
    </source>
</evidence>
<sequence length="257" mass="28477">MPASVDMVLWEGDSIRTHAGANLILQLSDGTQLIVAENTNISIAKLAEDPQTGARTSRLILLWGKMRSLVSAGHQAKGSSYTIETPNAFTDIQFSQPDSEVLYDPGTSTTTVMPHKFDVIVTNRVTNDTVRIPEGFIGIIQEREIQKLARTIPFTTGSMEIDPVAQYRLHSLAMILREFPDQVIILEGHTDSVGPDKTNQRLGQERAEAVKTYLVQKEGFDPDRIKTISYGAEQPLASNDTEIGRSRNRRVTVSRDL</sequence>
<feature type="domain" description="OmpA-like" evidence="5">
    <location>
        <begin position="141"/>
        <end position="257"/>
    </location>
</feature>
<accession>A0A081BXJ4</accession>
<reference evidence="6" key="1">
    <citation type="journal article" date="2015" name="PeerJ">
        <title>First genomic representation of candidate bacterial phylum KSB3 points to enhanced environmental sensing as a trigger of wastewater bulking.</title>
        <authorList>
            <person name="Sekiguchi Y."/>
            <person name="Ohashi A."/>
            <person name="Parks D.H."/>
            <person name="Yamauchi T."/>
            <person name="Tyson G.W."/>
            <person name="Hugenholtz P."/>
        </authorList>
    </citation>
    <scope>NUCLEOTIDE SEQUENCE [LARGE SCALE GENOMIC DNA]</scope>
</reference>
<dbReference type="Gene3D" id="3.30.1330.60">
    <property type="entry name" value="OmpA-like domain"/>
    <property type="match status" value="1"/>
</dbReference>
<dbReference type="PANTHER" id="PTHR30329:SF21">
    <property type="entry name" value="LIPOPROTEIN YIAD-RELATED"/>
    <property type="match status" value="1"/>
</dbReference>
<keyword evidence="7" id="KW-1185">Reference proteome</keyword>
<dbReference type="PANTHER" id="PTHR30329">
    <property type="entry name" value="STATOR ELEMENT OF FLAGELLAR MOTOR COMPLEX"/>
    <property type="match status" value="1"/>
</dbReference>
<dbReference type="InterPro" id="IPR050330">
    <property type="entry name" value="Bact_OuterMem_StrucFunc"/>
</dbReference>
<dbReference type="eggNOG" id="COG2885">
    <property type="taxonomic scope" value="Bacteria"/>
</dbReference>
<evidence type="ECO:0000313" key="7">
    <source>
        <dbReference type="Proteomes" id="UP000030661"/>
    </source>
</evidence>
<evidence type="ECO:0000256" key="2">
    <source>
        <dbReference type="ARBA" id="ARBA00023136"/>
    </source>
</evidence>
<dbReference type="Pfam" id="PF00691">
    <property type="entry name" value="OmpA"/>
    <property type="match status" value="1"/>
</dbReference>
<keyword evidence="2 4" id="KW-0472">Membrane</keyword>
<dbReference type="AlphaFoldDB" id="A0A081BXJ4"/>
<name>A0A081BXJ4_VECG1</name>
<dbReference type="Proteomes" id="UP000030661">
    <property type="component" value="Unassembled WGS sequence"/>
</dbReference>
<dbReference type="CDD" id="cd07185">
    <property type="entry name" value="OmpA_C-like"/>
    <property type="match status" value="1"/>
</dbReference>
<dbReference type="PROSITE" id="PS51123">
    <property type="entry name" value="OMPA_2"/>
    <property type="match status" value="1"/>
</dbReference>
<dbReference type="InterPro" id="IPR006860">
    <property type="entry name" value="FecR"/>
</dbReference>
<evidence type="ECO:0000256" key="3">
    <source>
        <dbReference type="ARBA" id="ARBA00023237"/>
    </source>
</evidence>
<dbReference type="InterPro" id="IPR036737">
    <property type="entry name" value="OmpA-like_sf"/>
</dbReference>
<dbReference type="EMBL" id="DF820465">
    <property type="protein sequence ID" value="GAK57049.1"/>
    <property type="molecule type" value="Genomic_DNA"/>
</dbReference>
<evidence type="ECO:0000259" key="5">
    <source>
        <dbReference type="PROSITE" id="PS51123"/>
    </source>
</evidence>
<keyword evidence="3" id="KW-0998">Cell outer membrane</keyword>
<dbReference type="GO" id="GO:0009279">
    <property type="term" value="C:cell outer membrane"/>
    <property type="evidence" value="ECO:0007669"/>
    <property type="project" value="UniProtKB-SubCell"/>
</dbReference>
<comment type="subcellular location">
    <subcellularLocation>
        <location evidence="1">Cell outer membrane</location>
    </subcellularLocation>
</comment>
<proteinExistence type="predicted"/>
<protein>
    <submittedName>
        <fullName evidence="6">OmpA/MotB domain protein</fullName>
    </submittedName>
</protein>